<dbReference type="Gramene" id="RZC63201">
    <property type="protein sequence ID" value="RZC63201"/>
    <property type="gene ID" value="C5167_024960"/>
</dbReference>
<reference evidence="2 3" key="1">
    <citation type="journal article" date="2018" name="Science">
        <title>The opium poppy genome and morphinan production.</title>
        <authorList>
            <person name="Guo L."/>
            <person name="Winzer T."/>
            <person name="Yang X."/>
            <person name="Li Y."/>
            <person name="Ning Z."/>
            <person name="He Z."/>
            <person name="Teodor R."/>
            <person name="Lu Y."/>
            <person name="Bowser T.A."/>
            <person name="Graham I.A."/>
            <person name="Ye K."/>
        </authorList>
    </citation>
    <scope>NUCLEOTIDE SEQUENCE [LARGE SCALE GENOMIC DNA]</scope>
    <source>
        <strain evidence="3">cv. HN1</strain>
        <tissue evidence="2">Leaves</tissue>
    </source>
</reference>
<feature type="compositionally biased region" description="Polar residues" evidence="1">
    <location>
        <begin position="59"/>
        <end position="71"/>
    </location>
</feature>
<evidence type="ECO:0000313" key="3">
    <source>
        <dbReference type="Proteomes" id="UP000316621"/>
    </source>
</evidence>
<evidence type="ECO:0000313" key="2">
    <source>
        <dbReference type="EMBL" id="RZC63201.1"/>
    </source>
</evidence>
<gene>
    <name evidence="2" type="ORF">C5167_024960</name>
</gene>
<keyword evidence="3" id="KW-1185">Reference proteome</keyword>
<dbReference type="AlphaFoldDB" id="A0A4Y7JTD3"/>
<organism evidence="2 3">
    <name type="scientific">Papaver somniferum</name>
    <name type="common">Opium poppy</name>
    <dbReference type="NCBI Taxonomy" id="3469"/>
    <lineage>
        <taxon>Eukaryota</taxon>
        <taxon>Viridiplantae</taxon>
        <taxon>Streptophyta</taxon>
        <taxon>Embryophyta</taxon>
        <taxon>Tracheophyta</taxon>
        <taxon>Spermatophyta</taxon>
        <taxon>Magnoliopsida</taxon>
        <taxon>Ranunculales</taxon>
        <taxon>Papaveraceae</taxon>
        <taxon>Papaveroideae</taxon>
        <taxon>Papaver</taxon>
    </lineage>
</organism>
<protein>
    <submittedName>
        <fullName evidence="2">Uncharacterized protein</fullName>
    </submittedName>
</protein>
<name>A0A4Y7JTD3_PAPSO</name>
<evidence type="ECO:0000256" key="1">
    <source>
        <dbReference type="SAM" id="MobiDB-lite"/>
    </source>
</evidence>
<feature type="region of interest" description="Disordered" evidence="1">
    <location>
        <begin position="44"/>
        <end position="71"/>
    </location>
</feature>
<accession>A0A4Y7JTD3</accession>
<dbReference type="EMBL" id="CM010719">
    <property type="protein sequence ID" value="RZC63201.1"/>
    <property type="molecule type" value="Genomic_DNA"/>
</dbReference>
<dbReference type="Proteomes" id="UP000316621">
    <property type="component" value="Chromosome 5"/>
</dbReference>
<sequence length="71" mass="8488">MNNQVQKEHDVPDYCHGRPRGQQCLMDICPCYSLRRQLINNQHRRSIPTMRDPKEILGMQSNPYFNMQRQA</sequence>
<proteinExistence type="predicted"/>